<keyword evidence="1" id="KW-1133">Transmembrane helix</keyword>
<dbReference type="Proteomes" id="UP001195483">
    <property type="component" value="Unassembled WGS sequence"/>
</dbReference>
<dbReference type="EMBL" id="JAEAOA010001314">
    <property type="protein sequence ID" value="KAK3583665.1"/>
    <property type="molecule type" value="Genomic_DNA"/>
</dbReference>
<keyword evidence="1" id="KW-0812">Transmembrane</keyword>
<reference evidence="2" key="1">
    <citation type="journal article" date="2021" name="Genome Biol. Evol.">
        <title>A High-Quality Reference Genome for a Parasitic Bivalve with Doubly Uniparental Inheritance (Bivalvia: Unionida).</title>
        <authorList>
            <person name="Smith C.H."/>
        </authorList>
    </citation>
    <scope>NUCLEOTIDE SEQUENCE</scope>
    <source>
        <strain evidence="2">CHS0354</strain>
    </source>
</reference>
<gene>
    <name evidence="2" type="ORF">CHS0354_021405</name>
</gene>
<evidence type="ECO:0000256" key="1">
    <source>
        <dbReference type="SAM" id="Phobius"/>
    </source>
</evidence>
<protein>
    <submittedName>
        <fullName evidence="2">Uncharacterized protein</fullName>
    </submittedName>
</protein>
<reference evidence="2" key="2">
    <citation type="journal article" date="2021" name="Genome Biol. Evol.">
        <title>Developing a high-quality reference genome for a parasitic bivalve with doubly uniparental inheritance (Bivalvia: Unionida).</title>
        <authorList>
            <person name="Smith C.H."/>
        </authorList>
    </citation>
    <scope>NUCLEOTIDE SEQUENCE</scope>
    <source>
        <strain evidence="2">CHS0354</strain>
        <tissue evidence="2">Mantle</tissue>
    </source>
</reference>
<sequence>MSSSLKVTSRNNFVAFLAILCITIPGFNCDRFQPMRTSRTRTNNPNNMETRGFVLFDFEFCDNTIGIQCRNVNASNCCNNNICAQECCGNLSCDAGYHCCPGSKECCSDLSLCCGDNCCINDFKCCPGNEQCCTSLSKCCGKLCCPEDSMCCPNKEDCCKNDQKCCDNGGCCPKDSSCCGEYCCPSYSKCCADASGCYIEGYHCCGNGVACPSGYDCCGDKCCSKNTNTTTSFIIYLTTTTKPRLTTYPAFMTKGSITAGDSNIVGDSRTFSIDYRTSRVQNKESIFDPSDFKTWGFLLFIPLGCIIMVLGFILYCCVFRREEKDGKGESKA</sequence>
<keyword evidence="3" id="KW-1185">Reference proteome</keyword>
<evidence type="ECO:0000313" key="3">
    <source>
        <dbReference type="Proteomes" id="UP001195483"/>
    </source>
</evidence>
<name>A0AAE0VNZ2_9BIVA</name>
<reference evidence="2" key="3">
    <citation type="submission" date="2023-05" db="EMBL/GenBank/DDBJ databases">
        <authorList>
            <person name="Smith C.H."/>
        </authorList>
    </citation>
    <scope>NUCLEOTIDE SEQUENCE</scope>
    <source>
        <strain evidence="2">CHS0354</strain>
        <tissue evidence="2">Mantle</tissue>
    </source>
</reference>
<comment type="caution">
    <text evidence="2">The sequence shown here is derived from an EMBL/GenBank/DDBJ whole genome shotgun (WGS) entry which is preliminary data.</text>
</comment>
<proteinExistence type="predicted"/>
<evidence type="ECO:0000313" key="2">
    <source>
        <dbReference type="EMBL" id="KAK3583665.1"/>
    </source>
</evidence>
<organism evidence="2 3">
    <name type="scientific">Potamilus streckersoni</name>
    <dbReference type="NCBI Taxonomy" id="2493646"/>
    <lineage>
        <taxon>Eukaryota</taxon>
        <taxon>Metazoa</taxon>
        <taxon>Spiralia</taxon>
        <taxon>Lophotrochozoa</taxon>
        <taxon>Mollusca</taxon>
        <taxon>Bivalvia</taxon>
        <taxon>Autobranchia</taxon>
        <taxon>Heteroconchia</taxon>
        <taxon>Palaeoheterodonta</taxon>
        <taxon>Unionida</taxon>
        <taxon>Unionoidea</taxon>
        <taxon>Unionidae</taxon>
        <taxon>Ambleminae</taxon>
        <taxon>Lampsilini</taxon>
        <taxon>Potamilus</taxon>
    </lineage>
</organism>
<accession>A0AAE0VNZ2</accession>
<feature type="transmembrane region" description="Helical" evidence="1">
    <location>
        <begin position="295"/>
        <end position="318"/>
    </location>
</feature>
<keyword evidence="1" id="KW-0472">Membrane</keyword>
<dbReference type="AlphaFoldDB" id="A0AAE0VNZ2"/>